<reference evidence="5" key="1">
    <citation type="journal article" date="2010" name="Science">
        <title>Plasticity of animal genome architecture unmasked by rapid evolution of a pelagic tunicate.</title>
        <authorList>
            <person name="Denoeud F."/>
            <person name="Henriet S."/>
            <person name="Mungpakdee S."/>
            <person name="Aury J.M."/>
            <person name="Da Silva C."/>
            <person name="Brinkmann H."/>
            <person name="Mikhaleva J."/>
            <person name="Olsen L.C."/>
            <person name="Jubin C."/>
            <person name="Canestro C."/>
            <person name="Bouquet J.M."/>
            <person name="Danks G."/>
            <person name="Poulain J."/>
            <person name="Campsteijn C."/>
            <person name="Adamski M."/>
            <person name="Cross I."/>
            <person name="Yadetie F."/>
            <person name="Muffato M."/>
            <person name="Louis A."/>
            <person name="Butcher S."/>
            <person name="Tsagkogeorga G."/>
            <person name="Konrad A."/>
            <person name="Singh S."/>
            <person name="Jensen M.F."/>
            <person name="Cong E.H."/>
            <person name="Eikeseth-Otteraa H."/>
            <person name="Noel B."/>
            <person name="Anthouard V."/>
            <person name="Porcel B.M."/>
            <person name="Kachouri-Lafond R."/>
            <person name="Nishino A."/>
            <person name="Ugolini M."/>
            <person name="Chourrout P."/>
            <person name="Nishida H."/>
            <person name="Aasland R."/>
            <person name="Huzurbazar S."/>
            <person name="Westhof E."/>
            <person name="Delsuc F."/>
            <person name="Lehrach H."/>
            <person name="Reinhardt R."/>
            <person name="Weissenbach J."/>
            <person name="Roy S.W."/>
            <person name="Artiguenave F."/>
            <person name="Postlethwait J.H."/>
            <person name="Manak J.R."/>
            <person name="Thompson E.M."/>
            <person name="Jaillon O."/>
            <person name="Du Pasquier L."/>
            <person name="Boudinot P."/>
            <person name="Liberles D.A."/>
            <person name="Volff J.N."/>
            <person name="Philippe H."/>
            <person name="Lenhard B."/>
            <person name="Roest Crollius H."/>
            <person name="Wincker P."/>
            <person name="Chourrout D."/>
        </authorList>
    </citation>
    <scope>NUCLEOTIDE SEQUENCE [LARGE SCALE GENOMIC DNA]</scope>
</reference>
<keyword evidence="6" id="KW-1185">Reference proteome</keyword>
<protein>
    <recommendedName>
        <fullName evidence="4">JmjC domain-containing protein</fullName>
    </recommendedName>
</protein>
<gene>
    <name evidence="5" type="ORF">GSOID_T00007998001</name>
</gene>
<sequence length="221" mass="24852">MSHNKDLHHIIPPWEELGLFDSGGDSCLWWGSRGAGTKLHQDSHGFNVVCQIYGKKEWTLAPPGSHGIKPTRCPYEPSTVWGRNINISDLEDALTIELVPGDMLIVPPGWWHSVISLTEAISVNIWSPCPPPSSHDSDATETEVATRILTKLCSEARLFPVPIVEEECELGSIEKLSQLIKRDKKISDESKVEKIEKDHRFFHALTHPSVIKEFLKAYKEL</sequence>
<dbReference type="SMART" id="SM00558">
    <property type="entry name" value="JmjC"/>
    <property type="match status" value="1"/>
</dbReference>
<dbReference type="GO" id="GO:0005737">
    <property type="term" value="C:cytoplasm"/>
    <property type="evidence" value="ECO:0007669"/>
    <property type="project" value="UniProtKB-SubCell"/>
</dbReference>
<name>E4XCW6_OIKDI</name>
<dbReference type="InterPro" id="IPR041667">
    <property type="entry name" value="Cupin_8"/>
</dbReference>
<evidence type="ECO:0000256" key="1">
    <source>
        <dbReference type="ARBA" id="ARBA00004496"/>
    </source>
</evidence>
<proteinExistence type="predicted"/>
<dbReference type="Proteomes" id="UP000001307">
    <property type="component" value="Unassembled WGS sequence"/>
</dbReference>
<dbReference type="PANTHER" id="PTHR12461:SF43">
    <property type="entry name" value="HSPB1-ASSOCIATED PROTEIN 1"/>
    <property type="match status" value="1"/>
</dbReference>
<evidence type="ECO:0000313" key="5">
    <source>
        <dbReference type="EMBL" id="CBY09441.1"/>
    </source>
</evidence>
<dbReference type="PROSITE" id="PS51184">
    <property type="entry name" value="JMJC"/>
    <property type="match status" value="1"/>
</dbReference>
<organism evidence="5">
    <name type="scientific">Oikopleura dioica</name>
    <name type="common">Tunicate</name>
    <dbReference type="NCBI Taxonomy" id="34765"/>
    <lineage>
        <taxon>Eukaryota</taxon>
        <taxon>Metazoa</taxon>
        <taxon>Chordata</taxon>
        <taxon>Tunicata</taxon>
        <taxon>Appendicularia</taxon>
        <taxon>Copelata</taxon>
        <taxon>Oikopleuridae</taxon>
        <taxon>Oikopleura</taxon>
    </lineage>
</organism>
<accession>E4XCW6</accession>
<dbReference type="OrthoDB" id="7294762at2759"/>
<dbReference type="Gene3D" id="2.60.120.650">
    <property type="entry name" value="Cupin"/>
    <property type="match status" value="1"/>
</dbReference>
<dbReference type="PANTHER" id="PTHR12461">
    <property type="entry name" value="HYPOXIA-INDUCIBLE FACTOR 1 ALPHA INHIBITOR-RELATED"/>
    <property type="match status" value="1"/>
</dbReference>
<dbReference type="EMBL" id="FN653037">
    <property type="protein sequence ID" value="CBY09441.1"/>
    <property type="molecule type" value="Genomic_DNA"/>
</dbReference>
<keyword evidence="2" id="KW-0963">Cytoplasm</keyword>
<dbReference type="Pfam" id="PF13621">
    <property type="entry name" value="Cupin_8"/>
    <property type="match status" value="1"/>
</dbReference>
<dbReference type="InterPro" id="IPR003347">
    <property type="entry name" value="JmjC_dom"/>
</dbReference>
<comment type="subcellular location">
    <subcellularLocation>
        <location evidence="1">Cytoplasm</location>
    </subcellularLocation>
</comment>
<evidence type="ECO:0000256" key="3">
    <source>
        <dbReference type="ARBA" id="ARBA00037342"/>
    </source>
</evidence>
<evidence type="ECO:0000313" key="6">
    <source>
        <dbReference type="Proteomes" id="UP000001307"/>
    </source>
</evidence>
<evidence type="ECO:0000256" key="2">
    <source>
        <dbReference type="ARBA" id="ARBA00022490"/>
    </source>
</evidence>
<comment type="function">
    <text evidence="3">May play a role in cellular stress response.</text>
</comment>
<dbReference type="InParanoid" id="E4XCW6"/>
<dbReference type="AlphaFoldDB" id="E4XCW6"/>
<evidence type="ECO:0000259" key="4">
    <source>
        <dbReference type="PROSITE" id="PS51184"/>
    </source>
</evidence>
<dbReference type="SUPFAM" id="SSF51197">
    <property type="entry name" value="Clavaminate synthase-like"/>
    <property type="match status" value="1"/>
</dbReference>
<feature type="domain" description="JmjC" evidence="4">
    <location>
        <begin position="1"/>
        <end position="142"/>
    </location>
</feature>